<evidence type="ECO:0000313" key="1">
    <source>
        <dbReference type="EMBL" id="SNX73830.1"/>
    </source>
</evidence>
<organism evidence="1 2">
    <name type="scientific">Cereibacter ovatus</name>
    <dbReference type="NCBI Taxonomy" id="439529"/>
    <lineage>
        <taxon>Bacteria</taxon>
        <taxon>Pseudomonadati</taxon>
        <taxon>Pseudomonadota</taxon>
        <taxon>Alphaproteobacteria</taxon>
        <taxon>Rhodobacterales</taxon>
        <taxon>Paracoccaceae</taxon>
        <taxon>Cereibacter</taxon>
    </lineage>
</organism>
<protein>
    <submittedName>
        <fullName evidence="1">Uncharacterized protein</fullName>
    </submittedName>
</protein>
<reference evidence="2" key="1">
    <citation type="submission" date="2017-08" db="EMBL/GenBank/DDBJ databases">
        <authorList>
            <person name="Varghese N."/>
            <person name="Submissions S."/>
        </authorList>
    </citation>
    <scope>NUCLEOTIDE SEQUENCE [LARGE SCALE GENOMIC DNA]</scope>
    <source>
        <strain evidence="2">JA234</strain>
    </source>
</reference>
<sequence length="97" mass="10203">MKASGRDWAILGVSLQTPTMRDARAPQGFVYHAVEQGPAGAALRRVKVVRSVLVATDDPEAGTGVAGVRITRSVLVAKDDPEAVLFAMTDPAVRMSA</sequence>
<dbReference type="EMBL" id="OAOQ01000017">
    <property type="protein sequence ID" value="SNX73830.1"/>
    <property type="molecule type" value="Genomic_DNA"/>
</dbReference>
<dbReference type="AlphaFoldDB" id="A0A285D1Z4"/>
<proteinExistence type="predicted"/>
<name>A0A285D1Z4_9RHOB</name>
<dbReference type="Proteomes" id="UP000219467">
    <property type="component" value="Unassembled WGS sequence"/>
</dbReference>
<accession>A0A285D1Z4</accession>
<dbReference type="Gene3D" id="3.40.50.720">
    <property type="entry name" value="NAD(P)-binding Rossmann-like Domain"/>
    <property type="match status" value="1"/>
</dbReference>
<evidence type="ECO:0000313" key="2">
    <source>
        <dbReference type="Proteomes" id="UP000219467"/>
    </source>
</evidence>
<gene>
    <name evidence="1" type="ORF">SAMN05878503_11729</name>
</gene>
<keyword evidence="2" id="KW-1185">Reference proteome</keyword>